<evidence type="ECO:0000259" key="7">
    <source>
        <dbReference type="SMART" id="SM01036"/>
    </source>
</evidence>
<feature type="domain" description="BP28 C-terminal" evidence="7">
    <location>
        <begin position="1862"/>
        <end position="2037"/>
    </location>
</feature>
<dbReference type="PANTHER" id="PTHR13457">
    <property type="entry name" value="BAP28"/>
    <property type="match status" value="1"/>
</dbReference>
<evidence type="ECO:0000256" key="5">
    <source>
        <dbReference type="ARBA" id="ARBA00023242"/>
    </source>
</evidence>
<dbReference type="PANTHER" id="PTHR13457:SF1">
    <property type="entry name" value="HEAT REPEAT-CONTAINING PROTEIN 1"/>
    <property type="match status" value="1"/>
</dbReference>
<dbReference type="InterPro" id="IPR022125">
    <property type="entry name" value="U3snoRNP10_N"/>
</dbReference>
<evidence type="ECO:0000256" key="3">
    <source>
        <dbReference type="ARBA" id="ARBA00022517"/>
    </source>
</evidence>
<evidence type="ECO:0000256" key="4">
    <source>
        <dbReference type="ARBA" id="ARBA00022552"/>
    </source>
</evidence>
<dbReference type="GO" id="GO:0030515">
    <property type="term" value="F:snoRNA binding"/>
    <property type="evidence" value="ECO:0007669"/>
    <property type="project" value="TreeGrafter"/>
</dbReference>
<keyword evidence="8" id="KW-1185">Reference proteome</keyword>
<gene>
    <name evidence="9" type="primary">LOC103716322</name>
</gene>
<name>A0A8B7CMP1_PHODC</name>
<dbReference type="Pfam" id="PF12397">
    <property type="entry name" value="U3snoRNP10"/>
    <property type="match status" value="1"/>
</dbReference>
<keyword evidence="4" id="KW-0698">rRNA processing</keyword>
<proteinExistence type="inferred from homology"/>
<dbReference type="SMART" id="SM01036">
    <property type="entry name" value="BP28CT"/>
    <property type="match status" value="1"/>
</dbReference>
<evidence type="ECO:0000313" key="9">
    <source>
        <dbReference type="RefSeq" id="XP_008802496.2"/>
    </source>
</evidence>
<dbReference type="InterPro" id="IPR012954">
    <property type="entry name" value="BP28_C_dom"/>
</dbReference>
<reference evidence="9" key="2">
    <citation type="submission" date="2025-08" db="UniProtKB">
        <authorList>
            <consortium name="RefSeq"/>
        </authorList>
    </citation>
    <scope>IDENTIFICATION</scope>
    <source>
        <tissue evidence="9">Young leaves</tissue>
    </source>
</reference>
<comment type="similarity">
    <text evidence="2">Belongs to the HEATR1/UTP10 family.</text>
</comment>
<dbReference type="Pfam" id="PF08146">
    <property type="entry name" value="BP28CT"/>
    <property type="match status" value="1"/>
</dbReference>
<dbReference type="Proteomes" id="UP000228380">
    <property type="component" value="Chromosome 2"/>
</dbReference>
<sequence>MASSIASQLQAIKSVLKGAPDPIRRPRTRPSVIFDPKEAADIDLRTILPIALSGLEVLVDLDGRFRSYEDTLFSQTSLELDREKMVPKEEEKINKSIHSYLRLLSGHLQLPAALRTLEYLVRRYQVHVFNMDELVLCALPYHDTHAFVRIVQLLDLGNNKWAFLEGVKNSGAPPPRQVIVQQCIRDKGLLEALCNYASPTKEFQHSRPVICFCTAVIVEALGVIPELDTDTVQRVLGFVFDGLNPSMQGGRDHKAGALMVVGLLATRATLAPKLCQNLVLFIARMAQHDANLSVDLPWLRVMIMAIISLVQSQSVQLFPKKTLMFLKDIRDLPGVLSGLSSEFNIQRFLGLYLESLIEYSTSDDSCCIKLINMIEALDLKDFVGKIVSKVLSYCMKMSRGLENSSLREAGNWAKKILVVIDKHYPCELRGAICKFLENSKIDAGDEQSILETLSQMFNGSLDIPMEVSDPKIWFSLEHPKVAVRRATLSNIAASGVLKSMAANPQKAINLTNAVIRGLHDDDLSVVEAALSIDGLAGIVDAPCLVKAYRDVLSRCTDVLNKNTSKTSRACNIAVSCLERLVVEFRSHHLDCSKEIATTIFPLLLVLPKTWRVNLKALELVKQVEWPFYIESSIVCDSSFSDQMKNLEFAHATSMNMKTIGALAEMFATNPEEHMQWLVECSNCGGLSKSLFYLIMLQALMVQNEESGSLLKLYQACFSALKNEWHEMEPQGGFSLVDELNLDKLDKSCIGLVNQLLNADVDILNVKILICIFWSLLKRYMEIIKQNTTAVTDEWLSILNELFVFFVTSLSKNVFKKHLQFLVTSCSKAPFQFLSKYFAEEGVPVEIQVESLLLFSTICSMSALSEGGIDENSHLQLLLGFPSLLIPLSNEDKDVRTAAVNCVEGLYKMWRLFDVSRLRNGNDTILPRCVSSPTFGDFLESIVSQKKLISSDVNFLPSYLTSMLSLSGHNFLVPESIHNRFDQPTKDAILLFILSFALRFSSYGKLMVLSLLKGMGDRILHVEGVTSLLLALLERRNKYHFGLDKVQQKLSKTEVETLCLLLEVCVPVSSSAHIDADIVDCLRVDASSPDDAAVVRPCVTVLQSLTPAMYGCLKTERQDQLFGNLVLLFRNDNGDIRNAAREALLRININHSTIVRFLEFILLQGHEIGSSKRVKRKKNLIHFSFGISRDTFSKEEPTLSILVSFLDILLFKKNIEKRESLVQPLFQALEKLFSNDWLLGLIGQGEKGSGALSEVPESLISAVYQAQQITLLILKDISDSLLLDHPIKDDMFDKVNMNLLIECAHTARDVATRNHVFLLLSSVAKVSSRWISEHIVDIFTVIGESAVKQNDSHSQQVLEDMISALVPCWLSKTNSVGELLQIFIKALPDVVEHRRLTLMVYLLRTLGEEGSLGVLVVYLFHSLASRITKFPSEHLRDLHDFFSSSSLILNEWEYEFAAQIFDKYSCKIWFPCLVKVLQEIRAHSEQEWLLHELYLAMQFILYKLQDTELVFELESGQDVDYLQITLGKLMEQVVLHSQLVTVRCKQVSITSDVIKAFKDCANKVLKTITRWMLPSAYFKGITQLLGHADGRVKRKTLGLLSETVKDHSLVQKDPKELKKMKQKFIAFPLYIDESSAPSFNELCLKIVELIDNTMDGSDSPVKLAAVSSLEILAKEFPSDNLIYGTCLTVIVKHIGSDNLTFSSGCIRTTGALISVLGSKALSHLPLVMKHMIARAHEISNCPIGNSKYNQVDVSKEVTCHKVSLLLSILVTLEAVVEKLDGFLNPYFGDILDLLVLHPEYSLELDMKVKLKAATVRKLLSEKIPVRLMLKPLLQIYSSSLKCGESSLCLVFEMLSSMIGAMDRSSIGTYHAKLFEQCLIALDLRRQCPQSVRNINVVEQSVIHAMIVLTMKLTETMFRPLFLHSLEWAESEFEGSDLTKSRSLERTISFYMLVSKLIEHHRSLFVPYFKYLLEGCIRYLTEDQDAGLPTSTQKRKKAKVGDTHNRGQDNVLSAKQWHLRALILKSLYQCFLYDTDLKFLDSSNFQVLLRPIVSQLVVEPPAYVEQLVDVPAVEEVDESLVLCLGQMAVTARSDVLWKPLNHEVLMQTRNEKVRPRILGLKVVKYLVGHLKEEYLVFLPETIPFLGELLEDVELPVKTLAQEILKEMETLSGESLRQYL</sequence>
<evidence type="ECO:0000256" key="2">
    <source>
        <dbReference type="ARBA" id="ARBA00010559"/>
    </source>
</evidence>
<dbReference type="SUPFAM" id="SSF48371">
    <property type="entry name" value="ARM repeat"/>
    <property type="match status" value="3"/>
</dbReference>
<organism evidence="8 9">
    <name type="scientific">Phoenix dactylifera</name>
    <name type="common">Date palm</name>
    <dbReference type="NCBI Taxonomy" id="42345"/>
    <lineage>
        <taxon>Eukaryota</taxon>
        <taxon>Viridiplantae</taxon>
        <taxon>Streptophyta</taxon>
        <taxon>Embryophyta</taxon>
        <taxon>Tracheophyta</taxon>
        <taxon>Spermatophyta</taxon>
        <taxon>Magnoliopsida</taxon>
        <taxon>Liliopsida</taxon>
        <taxon>Arecaceae</taxon>
        <taxon>Coryphoideae</taxon>
        <taxon>Phoeniceae</taxon>
        <taxon>Phoenix</taxon>
    </lineage>
</organism>
<dbReference type="RefSeq" id="XP_008802496.2">
    <property type="nucleotide sequence ID" value="XM_008804274.3"/>
</dbReference>
<dbReference type="GO" id="GO:0032040">
    <property type="term" value="C:small-subunit processome"/>
    <property type="evidence" value="ECO:0007669"/>
    <property type="project" value="TreeGrafter"/>
</dbReference>
<dbReference type="GO" id="GO:0045943">
    <property type="term" value="P:positive regulation of transcription by RNA polymerase I"/>
    <property type="evidence" value="ECO:0007669"/>
    <property type="project" value="TreeGrafter"/>
</dbReference>
<protein>
    <submittedName>
        <fullName evidence="9">Uncharacterized protein At3g06530</fullName>
    </submittedName>
</protein>
<dbReference type="KEGG" id="pda:103716322"/>
<dbReference type="Pfam" id="PF24477">
    <property type="entry name" value="ARM_At3g06530"/>
    <property type="match status" value="1"/>
</dbReference>
<dbReference type="InterPro" id="IPR016024">
    <property type="entry name" value="ARM-type_fold"/>
</dbReference>
<dbReference type="GO" id="GO:0034455">
    <property type="term" value="C:t-UTP complex"/>
    <property type="evidence" value="ECO:0007669"/>
    <property type="project" value="TreeGrafter"/>
</dbReference>
<dbReference type="GO" id="GO:0030686">
    <property type="term" value="C:90S preribosome"/>
    <property type="evidence" value="ECO:0007669"/>
    <property type="project" value="TreeGrafter"/>
</dbReference>
<dbReference type="OrthoDB" id="31183at2759"/>
<keyword evidence="3" id="KW-0690">Ribosome biogenesis</keyword>
<evidence type="ECO:0000256" key="6">
    <source>
        <dbReference type="ARBA" id="ARBA00023274"/>
    </source>
</evidence>
<accession>A0A8B7CMP1</accession>
<dbReference type="InterPro" id="IPR056384">
    <property type="entry name" value="ARM_At3g06530"/>
</dbReference>
<keyword evidence="6" id="KW-0687">Ribonucleoprotein</keyword>
<evidence type="ECO:0000313" key="8">
    <source>
        <dbReference type="Proteomes" id="UP000228380"/>
    </source>
</evidence>
<evidence type="ECO:0000256" key="1">
    <source>
        <dbReference type="ARBA" id="ARBA00004604"/>
    </source>
</evidence>
<comment type="subcellular location">
    <subcellularLocation>
        <location evidence="1">Nucleus</location>
        <location evidence="1">Nucleolus</location>
    </subcellularLocation>
</comment>
<dbReference type="GO" id="GO:0000462">
    <property type="term" value="P:maturation of SSU-rRNA from tricistronic rRNA transcript (SSU-rRNA, 5.8S rRNA, LSU-rRNA)"/>
    <property type="evidence" value="ECO:0007669"/>
    <property type="project" value="TreeGrafter"/>
</dbReference>
<dbReference type="Pfam" id="PF23243">
    <property type="entry name" value="HEAT_HEATR1"/>
    <property type="match status" value="1"/>
</dbReference>
<dbReference type="InterPro" id="IPR040191">
    <property type="entry name" value="UTP10"/>
</dbReference>
<dbReference type="InterPro" id="IPR056473">
    <property type="entry name" value="HEAT_Utp10/HEAT1"/>
</dbReference>
<keyword evidence="5" id="KW-0539">Nucleus</keyword>
<reference evidence="8" key="1">
    <citation type="journal article" date="2019" name="Nat. Commun.">
        <title>Genome-wide association mapping of date palm fruit traits.</title>
        <authorList>
            <person name="Hazzouri K.M."/>
            <person name="Gros-Balthazard M."/>
            <person name="Flowers J.M."/>
            <person name="Copetti D."/>
            <person name="Lemansour A."/>
            <person name="Lebrun M."/>
            <person name="Masmoudi K."/>
            <person name="Ferrand S."/>
            <person name="Dhar M.I."/>
            <person name="Fresquez Z.A."/>
            <person name="Rosas U."/>
            <person name="Zhang J."/>
            <person name="Talag J."/>
            <person name="Lee S."/>
            <person name="Kudrna D."/>
            <person name="Powell R.F."/>
            <person name="Leitch I.J."/>
            <person name="Krueger R.R."/>
            <person name="Wing R.A."/>
            <person name="Amiri K.M.A."/>
            <person name="Purugganan M.D."/>
        </authorList>
    </citation>
    <scope>NUCLEOTIDE SEQUENCE [LARGE SCALE GENOMIC DNA]</scope>
    <source>
        <strain evidence="8">cv. Khalas</strain>
    </source>
</reference>
<dbReference type="GeneID" id="103716322"/>